<organism evidence="1 2">
    <name type="scientific">Tetranychus urticae</name>
    <name type="common">Two-spotted spider mite</name>
    <dbReference type="NCBI Taxonomy" id="32264"/>
    <lineage>
        <taxon>Eukaryota</taxon>
        <taxon>Metazoa</taxon>
        <taxon>Ecdysozoa</taxon>
        <taxon>Arthropoda</taxon>
        <taxon>Chelicerata</taxon>
        <taxon>Arachnida</taxon>
        <taxon>Acari</taxon>
        <taxon>Acariformes</taxon>
        <taxon>Trombidiformes</taxon>
        <taxon>Prostigmata</taxon>
        <taxon>Eleutherengona</taxon>
        <taxon>Raphignathae</taxon>
        <taxon>Tetranychoidea</taxon>
        <taxon>Tetranychidae</taxon>
        <taxon>Tetranychus</taxon>
    </lineage>
</organism>
<keyword evidence="2" id="KW-1185">Reference proteome</keyword>
<dbReference type="HOGENOM" id="CLU_916235_0_0_1"/>
<evidence type="ECO:0008006" key="3">
    <source>
        <dbReference type="Google" id="ProtNLM"/>
    </source>
</evidence>
<sequence length="304" mass="35170">MSVNADTFKKMKPIKANHGFDCVHKLSKIKEYISVVIYRPSDSSCGYLTKFEDLEEDTKAGEPCIVYHFPLQNLQRIDQEIPLDQIHNTYLQNLLVKSHGFFIGYYRKYFSATSYTERTGAIFLLSSFVVQKFYPYELVDIIDKTENEDTSAGRFQYIIRAYAKLKVTVTFPDVKALDDCYRNCHNSEHFKCNTYSYCQNGDCRVSSLLTEDSYNESHVEQDKSCSILSLNVINDYSEVSQKNLKHRLTAAEKSNIYSCAEYCHASLDCLSFQWGDFQCSFGVYYTDASAEYVDECSVYLRKYP</sequence>
<evidence type="ECO:0000313" key="2">
    <source>
        <dbReference type="Proteomes" id="UP000015104"/>
    </source>
</evidence>
<accession>T1JY64</accession>
<dbReference type="EnsemblMetazoa" id="tetur02g14500.1">
    <property type="protein sequence ID" value="tetur02g14500.1"/>
    <property type="gene ID" value="tetur02g14500"/>
</dbReference>
<dbReference type="EMBL" id="CAEY01000847">
    <property type="status" value="NOT_ANNOTATED_CDS"/>
    <property type="molecule type" value="Genomic_DNA"/>
</dbReference>
<name>T1JY64_TETUR</name>
<reference evidence="2" key="1">
    <citation type="submission" date="2011-08" db="EMBL/GenBank/DDBJ databases">
        <authorList>
            <person name="Rombauts S."/>
        </authorList>
    </citation>
    <scope>NUCLEOTIDE SEQUENCE</scope>
    <source>
        <strain evidence="2">London</strain>
    </source>
</reference>
<proteinExistence type="predicted"/>
<evidence type="ECO:0000313" key="1">
    <source>
        <dbReference type="EnsemblMetazoa" id="tetur02g14500.1"/>
    </source>
</evidence>
<protein>
    <recommendedName>
        <fullName evidence="3">Apple domain-containing protein</fullName>
    </recommendedName>
</protein>
<reference evidence="1" key="2">
    <citation type="submission" date="2015-06" db="UniProtKB">
        <authorList>
            <consortium name="EnsemblMetazoa"/>
        </authorList>
    </citation>
    <scope>IDENTIFICATION</scope>
</reference>
<dbReference type="AlphaFoldDB" id="T1JY64"/>
<dbReference type="Proteomes" id="UP000015104">
    <property type="component" value="Unassembled WGS sequence"/>
</dbReference>